<feature type="region of interest" description="Disordered" evidence="1">
    <location>
        <begin position="22"/>
        <end position="51"/>
    </location>
</feature>
<feature type="compositionally biased region" description="Polar residues" evidence="1">
    <location>
        <begin position="29"/>
        <end position="41"/>
    </location>
</feature>
<evidence type="ECO:0000256" key="1">
    <source>
        <dbReference type="SAM" id="MobiDB-lite"/>
    </source>
</evidence>
<feature type="region of interest" description="Disordered" evidence="1">
    <location>
        <begin position="120"/>
        <end position="284"/>
    </location>
</feature>
<dbReference type="PANTHER" id="PTHR35477:SF1">
    <property type="entry name" value="OS06G0728500 PROTEIN"/>
    <property type="match status" value="1"/>
</dbReference>
<dbReference type="EnsemblPlants" id="Kaladp0084s0047.1.v1.1">
    <property type="protein sequence ID" value="Kaladp0084s0047.1.v1.1.CDS.1"/>
    <property type="gene ID" value="Kaladp0084s0047.v1.1"/>
</dbReference>
<sequence length="284" mass="31298">MEGNVCDVNHLDDDILMPPRKRLLAGMKKQNSNDQPHASTSTPPPPRTEVDMDFKNLLSSRSNGISGSSLEEIVESSKKAALIAVKVAETARATMEEKAAIAARAIAAAKSALDLVAAFSEETSRRNRRSKKSKSKKQVPLQSLYKKHDEVENDNTDEEIIREFRSSPRISKHSISAECKSPKHKRLKGTLMTGTTEVPDGRPLKGDSHSTCNGNTTIEDSEGSSPEETFRIEGKFPRAHKLNQLQSENGKEGPNHFKEKSPETTEDSSPNGKKKGRIKLRDCP</sequence>
<dbReference type="Proteomes" id="UP000594263">
    <property type="component" value="Unplaced"/>
</dbReference>
<name>A0A7N1A2V5_KALFE</name>
<evidence type="ECO:0000313" key="2">
    <source>
        <dbReference type="EnsemblPlants" id="Kaladp0084s0047.1.v1.1.CDS.1"/>
    </source>
</evidence>
<feature type="compositionally biased region" description="Basic and acidic residues" evidence="1">
    <location>
        <begin position="199"/>
        <end position="208"/>
    </location>
</feature>
<reference evidence="2" key="1">
    <citation type="submission" date="2021-01" db="UniProtKB">
        <authorList>
            <consortium name="EnsemblPlants"/>
        </authorList>
    </citation>
    <scope>IDENTIFICATION</scope>
</reference>
<dbReference type="Gramene" id="Kaladp0084s0047.1.v1.1">
    <property type="protein sequence ID" value="Kaladp0084s0047.1.v1.1.CDS.1"/>
    <property type="gene ID" value="Kaladp0084s0047.v1.1"/>
</dbReference>
<dbReference type="AlphaFoldDB" id="A0A7N1A2V5"/>
<feature type="compositionally biased region" description="Basic residues" evidence="1">
    <location>
        <begin position="126"/>
        <end position="137"/>
    </location>
</feature>
<organism evidence="2 3">
    <name type="scientific">Kalanchoe fedtschenkoi</name>
    <name type="common">Lavender scallops</name>
    <name type="synonym">South American air plant</name>
    <dbReference type="NCBI Taxonomy" id="63787"/>
    <lineage>
        <taxon>Eukaryota</taxon>
        <taxon>Viridiplantae</taxon>
        <taxon>Streptophyta</taxon>
        <taxon>Embryophyta</taxon>
        <taxon>Tracheophyta</taxon>
        <taxon>Spermatophyta</taxon>
        <taxon>Magnoliopsida</taxon>
        <taxon>eudicotyledons</taxon>
        <taxon>Gunneridae</taxon>
        <taxon>Pentapetalae</taxon>
        <taxon>Saxifragales</taxon>
        <taxon>Crassulaceae</taxon>
        <taxon>Kalanchoe</taxon>
    </lineage>
</organism>
<evidence type="ECO:0000313" key="3">
    <source>
        <dbReference type="Proteomes" id="UP000594263"/>
    </source>
</evidence>
<dbReference type="PANTHER" id="PTHR35477">
    <property type="entry name" value="OS06G0728500 PROTEIN"/>
    <property type="match status" value="1"/>
</dbReference>
<proteinExistence type="predicted"/>
<feature type="compositionally biased region" description="Polar residues" evidence="1">
    <location>
        <begin position="209"/>
        <end position="227"/>
    </location>
</feature>
<accession>A0A7N1A2V5</accession>
<keyword evidence="3" id="KW-1185">Reference proteome</keyword>
<feature type="compositionally biased region" description="Basic and acidic residues" evidence="1">
    <location>
        <begin position="249"/>
        <end position="263"/>
    </location>
</feature>
<protein>
    <submittedName>
        <fullName evidence="2">Uncharacterized protein</fullName>
    </submittedName>
</protein>